<keyword evidence="1" id="KW-0812">Transmembrane</keyword>
<dbReference type="Proteomes" id="UP000471521">
    <property type="component" value="Unassembled WGS sequence"/>
</dbReference>
<evidence type="ECO:0000256" key="1">
    <source>
        <dbReference type="SAM" id="Phobius"/>
    </source>
</evidence>
<sequence>MTQSGAVYVGLLVALVAGVAGMLSAEYFHGVEFLLPVGGAVALLAVGGITAAIARAEPPADAASEH</sequence>
<feature type="transmembrane region" description="Helical" evidence="1">
    <location>
        <begin position="7"/>
        <end position="27"/>
    </location>
</feature>
<feature type="transmembrane region" description="Helical" evidence="1">
    <location>
        <begin position="33"/>
        <end position="54"/>
    </location>
</feature>
<evidence type="ECO:0000313" key="2">
    <source>
        <dbReference type="EMBL" id="MXR22381.1"/>
    </source>
</evidence>
<gene>
    <name evidence="2" type="ORF">GRX66_17990</name>
</gene>
<dbReference type="RefSeq" id="WP_159527726.1">
    <property type="nucleotide sequence ID" value="NZ_WUUU01000263.1"/>
</dbReference>
<keyword evidence="3" id="KW-1185">Reference proteome</keyword>
<reference evidence="2 3" key="1">
    <citation type="submission" date="2019-12" db="EMBL/GenBank/DDBJ databases">
        <title>Isolation and characterization of three novel carbon monoxide-oxidizing members of Halobacteria from salione crusts and soils.</title>
        <authorList>
            <person name="Myers M.R."/>
            <person name="King G.M."/>
        </authorList>
    </citation>
    <scope>NUCLEOTIDE SEQUENCE [LARGE SCALE GENOMIC DNA]</scope>
    <source>
        <strain evidence="2 3">PCN9</strain>
    </source>
</reference>
<protein>
    <submittedName>
        <fullName evidence="2">Uncharacterized protein</fullName>
    </submittedName>
</protein>
<dbReference type="AlphaFoldDB" id="A0A6B0SS41"/>
<proteinExistence type="predicted"/>
<keyword evidence="1" id="KW-1133">Transmembrane helix</keyword>
<evidence type="ECO:0000313" key="3">
    <source>
        <dbReference type="Proteomes" id="UP000471521"/>
    </source>
</evidence>
<accession>A0A6B0SS41</accession>
<organism evidence="2 3">
    <name type="scientific">Halobacterium bonnevillei</name>
    <dbReference type="NCBI Taxonomy" id="2692200"/>
    <lineage>
        <taxon>Archaea</taxon>
        <taxon>Methanobacteriati</taxon>
        <taxon>Methanobacteriota</taxon>
        <taxon>Stenosarchaea group</taxon>
        <taxon>Halobacteria</taxon>
        <taxon>Halobacteriales</taxon>
        <taxon>Halobacteriaceae</taxon>
        <taxon>Halobacterium</taxon>
    </lineage>
</organism>
<keyword evidence="1" id="KW-0472">Membrane</keyword>
<comment type="caution">
    <text evidence="2">The sequence shown here is derived from an EMBL/GenBank/DDBJ whole genome shotgun (WGS) entry which is preliminary data.</text>
</comment>
<dbReference type="EMBL" id="WUUU01000263">
    <property type="protein sequence ID" value="MXR22381.1"/>
    <property type="molecule type" value="Genomic_DNA"/>
</dbReference>
<name>A0A6B0SS41_9EURY</name>